<evidence type="ECO:0000313" key="3">
    <source>
        <dbReference type="Proteomes" id="UP000433309"/>
    </source>
</evidence>
<dbReference type="PANTHER" id="PTHR13833:SF71">
    <property type="entry name" value="NHL DOMAIN-CONTAINING PROTEIN"/>
    <property type="match status" value="1"/>
</dbReference>
<keyword evidence="1" id="KW-0732">Signal</keyword>
<evidence type="ECO:0000256" key="1">
    <source>
        <dbReference type="SAM" id="SignalP"/>
    </source>
</evidence>
<sequence>MSRLPRPGFTPLAAAALLALSLTACGGGGGSSTPATPPAASELTLSATGSSATAGGSGVTLTAGLNGTGTINWTLAAGNPGTLSASSGTSVVYTPPALGSLSAAATVTVTATSGSLSKAITLQVAPGESAGLTLLAGTISSNGGSSVDGKGAAARFNFISATAVDSNGVLYVADNVSLRKISADGSVSTVTGITGAADGNLNALGVNNINQLTLLADGTLYFSEYTNVFITSHTYGYTTRFRKLTPDGTLTTLASVPAQTLSLKLAAGADGALYTYDPCAIYTLDSAGKQTLLAGGTCALAQAGIDGTGTAAQFATLQGVRVAADGTLYAYDYSGLRKITKSGVVTTLAGASNTTGLTLDAQGAPLLLSNSGAPSSYQISKYSNGALTPLYTVGTVGDVYRQGALQLQAMPDGSVITSDGKGVSRIGSDGKATLLAGLRDDSQDVSVNAKGELARFVKPGLLAADKSGNIYSVENVGNYTASETIRKTTPDGTVSTVIDGQLGVIVTGMVVTPANALVVSVRNADNSYGGAIYQIGSDGAITLIAGVPGGYSTPQQVDGQGANARFGQPTLAGVDSAGNLYAYDLTTSGSQATSIRQITSLGAVSTIASLPAGLGAAPDGNTYQLVDGKAVYRVTPAGVRTLVAGDENGVNAILPGALPAQLYQAGSIVALDARHFAIAAGNGIYKLVLP</sequence>
<dbReference type="Gene3D" id="2.120.10.30">
    <property type="entry name" value="TolB, C-terminal domain"/>
    <property type="match status" value="4"/>
</dbReference>
<organism evidence="2 3">
    <name type="scientific">Duganella guangzhouensis</name>
    <dbReference type="NCBI Taxonomy" id="2666084"/>
    <lineage>
        <taxon>Bacteria</taxon>
        <taxon>Pseudomonadati</taxon>
        <taxon>Pseudomonadota</taxon>
        <taxon>Betaproteobacteria</taxon>
        <taxon>Burkholderiales</taxon>
        <taxon>Oxalobacteraceae</taxon>
        <taxon>Telluria group</taxon>
        <taxon>Duganella</taxon>
    </lineage>
</organism>
<protein>
    <submittedName>
        <fullName evidence="2">Uncharacterized protein</fullName>
    </submittedName>
</protein>
<name>A0A6I2LAF5_9BURK</name>
<dbReference type="InterPro" id="IPR011042">
    <property type="entry name" value="6-blade_b-propeller_TolB-like"/>
</dbReference>
<dbReference type="SUPFAM" id="SSF101898">
    <property type="entry name" value="NHL repeat"/>
    <property type="match status" value="1"/>
</dbReference>
<gene>
    <name evidence="2" type="ORF">GJ699_32980</name>
</gene>
<dbReference type="AlphaFoldDB" id="A0A6I2LAF5"/>
<feature type="chain" id="PRO_5026064069" evidence="1">
    <location>
        <begin position="27"/>
        <end position="690"/>
    </location>
</feature>
<dbReference type="SUPFAM" id="SSF63829">
    <property type="entry name" value="Calcium-dependent phosphotriesterase"/>
    <property type="match status" value="1"/>
</dbReference>
<feature type="signal peptide" evidence="1">
    <location>
        <begin position="1"/>
        <end position="26"/>
    </location>
</feature>
<keyword evidence="3" id="KW-1185">Reference proteome</keyword>
<dbReference type="EMBL" id="WKJK01000037">
    <property type="protein sequence ID" value="MRW94790.1"/>
    <property type="molecule type" value="Genomic_DNA"/>
</dbReference>
<dbReference type="RefSeq" id="WP_154383659.1">
    <property type="nucleotide sequence ID" value="NZ_WKJK01000037.1"/>
</dbReference>
<proteinExistence type="predicted"/>
<dbReference type="Proteomes" id="UP000433309">
    <property type="component" value="Unassembled WGS sequence"/>
</dbReference>
<reference evidence="2 3" key="1">
    <citation type="submission" date="2019-11" db="EMBL/GenBank/DDBJ databases">
        <title>Novel species isolated from a subtropical stream in China.</title>
        <authorList>
            <person name="Lu H."/>
        </authorList>
    </citation>
    <scope>NUCLEOTIDE SEQUENCE [LARGE SCALE GENOMIC DNA]</scope>
    <source>
        <strain evidence="2 3">FT80W</strain>
    </source>
</reference>
<accession>A0A6I2LAF5</accession>
<dbReference type="PANTHER" id="PTHR13833">
    <property type="match status" value="1"/>
</dbReference>
<evidence type="ECO:0000313" key="2">
    <source>
        <dbReference type="EMBL" id="MRW94790.1"/>
    </source>
</evidence>
<comment type="caution">
    <text evidence="2">The sequence shown here is derived from an EMBL/GenBank/DDBJ whole genome shotgun (WGS) entry which is preliminary data.</text>
</comment>